<sequence>MFDKLIVNGIQNSLSSMKVCCMPRVAHERLPDKSVSTRVTSVHYVDWQTKEALSWTSQGVFGSRELDVSVMESLIVLRMRGYRVMTNYYDGLKIQNSRGTEHAIRLDMPPDDAKRLIDERIMVYLNHQWRCLCGSNPDKLCIRRRFLTGNHARNRLVSGDAYGATQTIDALIISKPNRMILNRRLVMKLRKILVTDMDVLAASGILAAYGYRYRLGLMPAPRVVRMDGSDDGYRESELGVLPTGYVRSTTIFLDG</sequence>
<name>A0A9D1QSW1_9LACO</name>
<comment type="caution">
    <text evidence="1">The sequence shown here is derived from an EMBL/GenBank/DDBJ whole genome shotgun (WGS) entry which is preliminary data.</text>
</comment>
<evidence type="ECO:0000313" key="2">
    <source>
        <dbReference type="Proteomes" id="UP000886822"/>
    </source>
</evidence>
<proteinExistence type="predicted"/>
<accession>A0A9D1QSW1</accession>
<organism evidence="1 2">
    <name type="scientific">Candidatus Levilactobacillus faecigallinarum</name>
    <dbReference type="NCBI Taxonomy" id="2838638"/>
    <lineage>
        <taxon>Bacteria</taxon>
        <taxon>Bacillati</taxon>
        <taxon>Bacillota</taxon>
        <taxon>Bacilli</taxon>
        <taxon>Lactobacillales</taxon>
        <taxon>Lactobacillaceae</taxon>
        <taxon>Levilactobacillus</taxon>
    </lineage>
</organism>
<dbReference type="AlphaFoldDB" id="A0A9D1QSW1"/>
<dbReference type="EMBL" id="DXGJ01000060">
    <property type="protein sequence ID" value="HIW72453.1"/>
    <property type="molecule type" value="Genomic_DNA"/>
</dbReference>
<reference evidence="1" key="1">
    <citation type="journal article" date="2021" name="PeerJ">
        <title>Extensive microbial diversity within the chicken gut microbiome revealed by metagenomics and culture.</title>
        <authorList>
            <person name="Gilroy R."/>
            <person name="Ravi A."/>
            <person name="Getino M."/>
            <person name="Pursley I."/>
            <person name="Horton D.L."/>
            <person name="Alikhan N.F."/>
            <person name="Baker D."/>
            <person name="Gharbi K."/>
            <person name="Hall N."/>
            <person name="Watson M."/>
            <person name="Adriaenssens E.M."/>
            <person name="Foster-Nyarko E."/>
            <person name="Jarju S."/>
            <person name="Secka A."/>
            <person name="Antonio M."/>
            <person name="Oren A."/>
            <person name="Chaudhuri R.R."/>
            <person name="La Ragione R."/>
            <person name="Hildebrand F."/>
            <person name="Pallen M.J."/>
        </authorList>
    </citation>
    <scope>NUCLEOTIDE SEQUENCE</scope>
    <source>
        <strain evidence="1">CHK173-259</strain>
    </source>
</reference>
<evidence type="ECO:0000313" key="1">
    <source>
        <dbReference type="EMBL" id="HIW72453.1"/>
    </source>
</evidence>
<reference evidence="1" key="2">
    <citation type="submission" date="2021-04" db="EMBL/GenBank/DDBJ databases">
        <authorList>
            <person name="Gilroy R."/>
        </authorList>
    </citation>
    <scope>NUCLEOTIDE SEQUENCE</scope>
    <source>
        <strain evidence="1">CHK173-259</strain>
    </source>
</reference>
<protein>
    <submittedName>
        <fullName evidence="1">Uncharacterized protein</fullName>
    </submittedName>
</protein>
<dbReference type="Proteomes" id="UP000886822">
    <property type="component" value="Unassembled WGS sequence"/>
</dbReference>
<gene>
    <name evidence="1" type="ORF">H9875_07505</name>
</gene>